<comment type="caution">
    <text evidence="2">The sequence shown here is derived from an EMBL/GenBank/DDBJ whole genome shotgun (WGS) entry which is preliminary data.</text>
</comment>
<keyword evidence="1" id="KW-0732">Signal</keyword>
<accession>A0A9J6NZ55</accession>
<keyword evidence="3" id="KW-1185">Reference proteome</keyword>
<protein>
    <submittedName>
        <fullName evidence="2">DUF4358 domain-containing protein</fullName>
    </submittedName>
</protein>
<dbReference type="Proteomes" id="UP001056429">
    <property type="component" value="Unassembled WGS sequence"/>
</dbReference>
<dbReference type="RefSeq" id="WP_250858838.1">
    <property type="nucleotide sequence ID" value="NZ_JAGSOJ010000002.1"/>
</dbReference>
<gene>
    <name evidence="2" type="ORF">KDK92_08690</name>
</gene>
<dbReference type="InterPro" id="IPR025648">
    <property type="entry name" value="DUF4358"/>
</dbReference>
<dbReference type="PROSITE" id="PS51257">
    <property type="entry name" value="PROKAR_LIPOPROTEIN"/>
    <property type="match status" value="1"/>
</dbReference>
<reference evidence="2" key="1">
    <citation type="journal article" date="2021" name="mSystems">
        <title>Bacteria and Archaea Synergistically Convert Glycine Betaine to Biogenic Methane in the Formosa Cold Seep of the South China Sea.</title>
        <authorList>
            <person name="Li L."/>
            <person name="Zhang W."/>
            <person name="Zhang S."/>
            <person name="Song L."/>
            <person name="Sun Q."/>
            <person name="Zhang H."/>
            <person name="Xiang H."/>
            <person name="Dong X."/>
        </authorList>
    </citation>
    <scope>NUCLEOTIDE SEQUENCE</scope>
    <source>
        <strain evidence="2">ZWT</strain>
    </source>
</reference>
<evidence type="ECO:0000256" key="1">
    <source>
        <dbReference type="SAM" id="SignalP"/>
    </source>
</evidence>
<reference evidence="2" key="2">
    <citation type="submission" date="2021-04" db="EMBL/GenBank/DDBJ databases">
        <authorList>
            <person name="Dong X."/>
        </authorList>
    </citation>
    <scope>NUCLEOTIDE SEQUENCE</scope>
    <source>
        <strain evidence="2">ZWT</strain>
    </source>
</reference>
<organism evidence="2 3">
    <name type="scientific">Oceanirhabdus seepicola</name>
    <dbReference type="NCBI Taxonomy" id="2828781"/>
    <lineage>
        <taxon>Bacteria</taxon>
        <taxon>Bacillati</taxon>
        <taxon>Bacillota</taxon>
        <taxon>Clostridia</taxon>
        <taxon>Eubacteriales</taxon>
        <taxon>Clostridiaceae</taxon>
        <taxon>Oceanirhabdus</taxon>
    </lineage>
</organism>
<evidence type="ECO:0000313" key="3">
    <source>
        <dbReference type="Proteomes" id="UP001056429"/>
    </source>
</evidence>
<feature type="chain" id="PRO_5039913657" evidence="1">
    <location>
        <begin position="19"/>
        <end position="162"/>
    </location>
</feature>
<sequence>MKKILSILMIAFVMISFAACGQKETVKDISIKEMVDKIAELPTAQRLMKTDLSTPSDENQYLIDSMELNTEDLEEGYAIYSMINVKSDMIVVFKAKDESSVENLKKVLDKTAENQEGIWSQYLPDQYEKVQNRIVKEKGKYLIYIVTDEPQEVEKIFDEMLQ</sequence>
<evidence type="ECO:0000313" key="2">
    <source>
        <dbReference type="EMBL" id="MCM1989815.1"/>
    </source>
</evidence>
<name>A0A9J6NZ55_9CLOT</name>
<dbReference type="AlphaFoldDB" id="A0A9J6NZ55"/>
<dbReference type="Pfam" id="PF14270">
    <property type="entry name" value="DUF4358"/>
    <property type="match status" value="1"/>
</dbReference>
<dbReference type="EMBL" id="JAGSOJ010000002">
    <property type="protein sequence ID" value="MCM1989815.1"/>
    <property type="molecule type" value="Genomic_DNA"/>
</dbReference>
<feature type="signal peptide" evidence="1">
    <location>
        <begin position="1"/>
        <end position="18"/>
    </location>
</feature>
<proteinExistence type="predicted"/>